<accession>A0A1S3M8B7</accession>
<reference evidence="3" key="1">
    <citation type="submission" date="2025-04" db="UniProtKB">
        <authorList>
            <consortium name="RefSeq"/>
        </authorList>
    </citation>
    <scope>IDENTIFICATION</scope>
    <source>
        <tissue evidence="3">Muscle</tissue>
    </source>
</reference>
<protein>
    <submittedName>
        <fullName evidence="3 4">CMRF35-like molecule 8</fullName>
    </submittedName>
</protein>
<evidence type="ECO:0000313" key="3">
    <source>
        <dbReference type="RefSeq" id="XP_013999463.1"/>
    </source>
</evidence>
<name>A0A1S3M8B7_SALSA</name>
<dbReference type="SUPFAM" id="SSF48726">
    <property type="entry name" value="Immunoglobulin"/>
    <property type="match status" value="1"/>
</dbReference>
<dbReference type="AlphaFoldDB" id="A0A1S3M8B7"/>
<dbReference type="KEGG" id="sasa:106571203"/>
<proteinExistence type="predicted"/>
<organism evidence="2 3">
    <name type="scientific">Salmo salar</name>
    <name type="common">Atlantic salmon</name>
    <dbReference type="NCBI Taxonomy" id="8030"/>
    <lineage>
        <taxon>Eukaryota</taxon>
        <taxon>Metazoa</taxon>
        <taxon>Chordata</taxon>
        <taxon>Craniata</taxon>
        <taxon>Vertebrata</taxon>
        <taxon>Euteleostomi</taxon>
        <taxon>Actinopterygii</taxon>
        <taxon>Neopterygii</taxon>
        <taxon>Teleostei</taxon>
        <taxon>Protacanthopterygii</taxon>
        <taxon>Salmoniformes</taxon>
        <taxon>Salmonidae</taxon>
        <taxon>Salmoninae</taxon>
        <taxon>Salmo</taxon>
    </lineage>
</organism>
<gene>
    <name evidence="3 4" type="primary">LOC106571203</name>
</gene>
<dbReference type="Proteomes" id="UP001652741">
    <property type="component" value="Chromosome ssa01"/>
</dbReference>
<dbReference type="InterPro" id="IPR036179">
    <property type="entry name" value="Ig-like_dom_sf"/>
</dbReference>
<evidence type="ECO:0000313" key="2">
    <source>
        <dbReference type="Proteomes" id="UP001652741"/>
    </source>
</evidence>
<dbReference type="InterPro" id="IPR013783">
    <property type="entry name" value="Ig-like_fold"/>
</dbReference>
<feature type="transmembrane region" description="Helical" evidence="1">
    <location>
        <begin position="69"/>
        <end position="88"/>
    </location>
</feature>
<keyword evidence="2" id="KW-1185">Reference proteome</keyword>
<evidence type="ECO:0000313" key="4">
    <source>
        <dbReference type="RefSeq" id="XP_045549473.1"/>
    </source>
</evidence>
<dbReference type="GeneID" id="106571203"/>
<dbReference type="RefSeq" id="XP_013999463.1">
    <property type="nucleotide sequence ID" value="XM_014143988.1"/>
</dbReference>
<dbReference type="RefSeq" id="XP_045549473.1">
    <property type="nucleotide sequence ID" value="XM_045693517.1"/>
</dbReference>
<keyword evidence="1" id="KW-1133">Transmembrane helix</keyword>
<dbReference type="Gene3D" id="2.60.40.10">
    <property type="entry name" value="Immunoglobulins"/>
    <property type="match status" value="1"/>
</dbReference>
<sequence length="193" mass="21372">MTVTMTDLEPEDSGRYYCAVEVNGGQDVRAEWFHLSVIPAAEPVQTDNTVQGPEGDKEKDTMSSIDLKVLLIPLGMLVVVMSGVPVTWKMWRKYKDNKAMDQTTNTSGDPFAANGDVTYSTVVTKRRNQLNVQTKVEPDDNVVYSSLALQLDPFPAKGDDDVTYSSVVPKRRNHLNVQTKAEPDDNVVYSSLA</sequence>
<evidence type="ECO:0000256" key="1">
    <source>
        <dbReference type="SAM" id="Phobius"/>
    </source>
</evidence>
<keyword evidence="1" id="KW-0812">Transmembrane</keyword>
<keyword evidence="1" id="KW-0472">Membrane</keyword>
<dbReference type="PaxDb" id="8030-ENSSSAP00000095310"/>